<dbReference type="Gene3D" id="1.10.340.70">
    <property type="match status" value="1"/>
</dbReference>
<dbReference type="InterPro" id="IPR036397">
    <property type="entry name" value="RNaseH_sf"/>
</dbReference>
<dbReference type="Pfam" id="PF17921">
    <property type="entry name" value="Integrase_H2C2"/>
    <property type="match status" value="1"/>
</dbReference>
<dbReference type="GO" id="GO:0015074">
    <property type="term" value="P:DNA integration"/>
    <property type="evidence" value="ECO:0007669"/>
    <property type="project" value="InterPro"/>
</dbReference>
<dbReference type="InterPro" id="IPR001584">
    <property type="entry name" value="Integrase_cat-core"/>
</dbReference>
<dbReference type="PANTHER" id="PTHR37984">
    <property type="entry name" value="PROTEIN CBG26694"/>
    <property type="match status" value="1"/>
</dbReference>
<dbReference type="EMBL" id="JAEPRD010000476">
    <property type="protein sequence ID" value="KAG2191102.1"/>
    <property type="molecule type" value="Genomic_DNA"/>
</dbReference>
<sequence>SITTPQSLWQETFELLHSNPTTDHLGVGRTVQRFNRLYYFPKQKEWVRDKVNSCQTCQKVKRSHATLGSTALIHSTPSTKPFDTIAIDSFGPLPVSKSGNKYIIVIQCMFSRLIILLRQISLFLFLIRCFISRISHPENTDRQVVKCLSKVMAEHGIFGAMLSDNGQPYSGTLLKSLCLHLSIKQRFSPAYHPQSNGLVERFMATLRNLIVSFMDLDYQQTTWDEHLNEFQLAYNSSIHDNTKFSPFSLVYGRESRTLVSPDFTINPIPAQEYKQQVKQFLGRVLALVQLENSKSQANNAAMFYTHHQAPNLSVGDLVLIDFPVQSSAAGKRSAKLVRSFRGPFKVVKVLSTDRFDVLELKNNKNWSNIHASRMKKYVQENNHNVSP</sequence>
<comment type="caution">
    <text evidence="2">The sequence shown here is derived from an EMBL/GenBank/DDBJ whole genome shotgun (WGS) entry which is preliminary data.</text>
</comment>
<dbReference type="SUPFAM" id="SSF53098">
    <property type="entry name" value="Ribonuclease H-like"/>
    <property type="match status" value="1"/>
</dbReference>
<feature type="non-terminal residue" evidence="2">
    <location>
        <position position="387"/>
    </location>
</feature>
<name>A0A8H7QEC3_9FUNG</name>
<gene>
    <name evidence="2" type="ORF">INT47_005009</name>
</gene>
<organism evidence="2 3">
    <name type="scientific">Mucor saturninus</name>
    <dbReference type="NCBI Taxonomy" id="64648"/>
    <lineage>
        <taxon>Eukaryota</taxon>
        <taxon>Fungi</taxon>
        <taxon>Fungi incertae sedis</taxon>
        <taxon>Mucoromycota</taxon>
        <taxon>Mucoromycotina</taxon>
        <taxon>Mucoromycetes</taxon>
        <taxon>Mucorales</taxon>
        <taxon>Mucorineae</taxon>
        <taxon>Mucoraceae</taxon>
        <taxon>Mucor</taxon>
    </lineage>
</organism>
<feature type="domain" description="Integrase catalytic" evidence="1">
    <location>
        <begin position="77"/>
        <end position="254"/>
    </location>
</feature>
<dbReference type="GO" id="GO:0003676">
    <property type="term" value="F:nucleic acid binding"/>
    <property type="evidence" value="ECO:0007669"/>
    <property type="project" value="InterPro"/>
</dbReference>
<dbReference type="PROSITE" id="PS50994">
    <property type="entry name" value="INTEGRASE"/>
    <property type="match status" value="1"/>
</dbReference>
<dbReference type="Gene3D" id="3.30.420.10">
    <property type="entry name" value="Ribonuclease H-like superfamily/Ribonuclease H"/>
    <property type="match status" value="1"/>
</dbReference>
<proteinExistence type="predicted"/>
<dbReference type="GO" id="GO:0005634">
    <property type="term" value="C:nucleus"/>
    <property type="evidence" value="ECO:0007669"/>
    <property type="project" value="UniProtKB-ARBA"/>
</dbReference>
<evidence type="ECO:0000313" key="2">
    <source>
        <dbReference type="EMBL" id="KAG2191102.1"/>
    </source>
</evidence>
<dbReference type="OrthoDB" id="2288803at2759"/>
<reference evidence="2" key="1">
    <citation type="submission" date="2020-12" db="EMBL/GenBank/DDBJ databases">
        <title>Metabolic potential, ecology and presence of endohyphal bacteria is reflected in genomic diversity of Mucoromycotina.</title>
        <authorList>
            <person name="Muszewska A."/>
            <person name="Okrasinska A."/>
            <person name="Steczkiewicz K."/>
            <person name="Drgas O."/>
            <person name="Orlowska M."/>
            <person name="Perlinska-Lenart U."/>
            <person name="Aleksandrzak-Piekarczyk T."/>
            <person name="Szatraj K."/>
            <person name="Zielenkiewicz U."/>
            <person name="Pilsyk S."/>
            <person name="Malc E."/>
            <person name="Mieczkowski P."/>
            <person name="Kruszewska J.S."/>
            <person name="Biernat P."/>
            <person name="Pawlowska J."/>
        </authorList>
    </citation>
    <scope>NUCLEOTIDE SEQUENCE</scope>
    <source>
        <strain evidence="2">WA0000017839</strain>
    </source>
</reference>
<protein>
    <recommendedName>
        <fullName evidence="1">Integrase catalytic domain-containing protein</fullName>
    </recommendedName>
</protein>
<dbReference type="Proteomes" id="UP000603453">
    <property type="component" value="Unassembled WGS sequence"/>
</dbReference>
<keyword evidence="3" id="KW-1185">Reference proteome</keyword>
<dbReference type="InterPro" id="IPR012337">
    <property type="entry name" value="RNaseH-like_sf"/>
</dbReference>
<accession>A0A8H7QEC3</accession>
<evidence type="ECO:0000259" key="1">
    <source>
        <dbReference type="PROSITE" id="PS50994"/>
    </source>
</evidence>
<dbReference type="InterPro" id="IPR041588">
    <property type="entry name" value="Integrase_H2C2"/>
</dbReference>
<dbReference type="PANTHER" id="PTHR37984:SF15">
    <property type="entry name" value="INTEGRASE CATALYTIC DOMAIN-CONTAINING PROTEIN"/>
    <property type="match status" value="1"/>
</dbReference>
<dbReference type="AlphaFoldDB" id="A0A8H7QEC3"/>
<dbReference type="InterPro" id="IPR050951">
    <property type="entry name" value="Retrovirus_Pol_polyprotein"/>
</dbReference>
<evidence type="ECO:0000313" key="3">
    <source>
        <dbReference type="Proteomes" id="UP000603453"/>
    </source>
</evidence>